<name>A0A3P3W8P0_9FLAO</name>
<evidence type="ECO:0000256" key="7">
    <source>
        <dbReference type="ARBA" id="ARBA00023004"/>
    </source>
</evidence>
<reference evidence="11 12" key="1">
    <citation type="submission" date="2018-11" db="EMBL/GenBank/DDBJ databases">
        <title>Flavobacterium sp. nov., YIM 102701-2 draft genome.</title>
        <authorList>
            <person name="Li G."/>
            <person name="Jiang Y."/>
        </authorList>
    </citation>
    <scope>NUCLEOTIDE SEQUENCE [LARGE SCALE GENOMIC DNA]</scope>
    <source>
        <strain evidence="11 12">YIM 102701-2</strain>
    </source>
</reference>
<protein>
    <submittedName>
        <fullName evidence="11">Flavodoxin reductase</fullName>
    </submittedName>
</protein>
<dbReference type="Gene3D" id="3.10.20.30">
    <property type="match status" value="1"/>
</dbReference>
<keyword evidence="5" id="KW-0274">FAD</keyword>
<dbReference type="GO" id="GO:0051537">
    <property type="term" value="F:2 iron, 2 sulfur cluster binding"/>
    <property type="evidence" value="ECO:0007669"/>
    <property type="project" value="UniProtKB-KW"/>
</dbReference>
<dbReference type="InterPro" id="IPR012675">
    <property type="entry name" value="Beta-grasp_dom_sf"/>
</dbReference>
<accession>A0A3P3W8P0</accession>
<dbReference type="InterPro" id="IPR036010">
    <property type="entry name" value="2Fe-2S_ferredoxin-like_sf"/>
</dbReference>
<dbReference type="PRINTS" id="PR00406">
    <property type="entry name" value="CYTB5RDTASE"/>
</dbReference>
<dbReference type="CDD" id="cd06214">
    <property type="entry name" value="PA_degradation_oxidoreductase_like"/>
    <property type="match status" value="1"/>
</dbReference>
<evidence type="ECO:0000256" key="8">
    <source>
        <dbReference type="ARBA" id="ARBA00023014"/>
    </source>
</evidence>
<dbReference type="SUPFAM" id="SSF54292">
    <property type="entry name" value="2Fe-2S ferredoxin-like"/>
    <property type="match status" value="1"/>
</dbReference>
<organism evidence="11 12">
    <name type="scientific">Paenimyroides tangerinum</name>
    <dbReference type="NCBI Taxonomy" id="2488728"/>
    <lineage>
        <taxon>Bacteria</taxon>
        <taxon>Pseudomonadati</taxon>
        <taxon>Bacteroidota</taxon>
        <taxon>Flavobacteriia</taxon>
        <taxon>Flavobacteriales</taxon>
        <taxon>Flavobacteriaceae</taxon>
        <taxon>Paenimyroides</taxon>
    </lineage>
</organism>
<keyword evidence="2" id="KW-0285">Flavoprotein</keyword>
<dbReference type="InterPro" id="IPR001433">
    <property type="entry name" value="OxRdtase_FAD/NAD-bd"/>
</dbReference>
<dbReference type="CDD" id="cd00207">
    <property type="entry name" value="fer2"/>
    <property type="match status" value="1"/>
</dbReference>
<dbReference type="InterPro" id="IPR050415">
    <property type="entry name" value="MRET"/>
</dbReference>
<dbReference type="EMBL" id="RQVQ01000017">
    <property type="protein sequence ID" value="RRJ90366.1"/>
    <property type="molecule type" value="Genomic_DNA"/>
</dbReference>
<comment type="caution">
    <text evidence="11">The sequence shown here is derived from an EMBL/GenBank/DDBJ whole genome shotgun (WGS) entry which is preliminary data.</text>
</comment>
<evidence type="ECO:0000256" key="5">
    <source>
        <dbReference type="ARBA" id="ARBA00022827"/>
    </source>
</evidence>
<evidence type="ECO:0000256" key="6">
    <source>
        <dbReference type="ARBA" id="ARBA00023002"/>
    </source>
</evidence>
<dbReference type="AlphaFoldDB" id="A0A3P3W8P0"/>
<dbReference type="InterPro" id="IPR008333">
    <property type="entry name" value="Cbr1-like_FAD-bd_dom"/>
</dbReference>
<dbReference type="GO" id="GO:0016491">
    <property type="term" value="F:oxidoreductase activity"/>
    <property type="evidence" value="ECO:0007669"/>
    <property type="project" value="UniProtKB-KW"/>
</dbReference>
<dbReference type="SUPFAM" id="SSF63380">
    <property type="entry name" value="Riboflavin synthase domain-like"/>
    <property type="match status" value="1"/>
</dbReference>
<dbReference type="GO" id="GO:0050660">
    <property type="term" value="F:flavin adenine dinucleotide binding"/>
    <property type="evidence" value="ECO:0007669"/>
    <property type="project" value="TreeGrafter"/>
</dbReference>
<dbReference type="PROSITE" id="PS00197">
    <property type="entry name" value="2FE2S_FER_1"/>
    <property type="match status" value="1"/>
</dbReference>
<dbReference type="Proteomes" id="UP000275719">
    <property type="component" value="Unassembled WGS sequence"/>
</dbReference>
<evidence type="ECO:0000256" key="2">
    <source>
        <dbReference type="ARBA" id="ARBA00022630"/>
    </source>
</evidence>
<dbReference type="InterPro" id="IPR006058">
    <property type="entry name" value="2Fe2S_fd_BS"/>
</dbReference>
<dbReference type="InterPro" id="IPR017938">
    <property type="entry name" value="Riboflavin_synthase-like_b-brl"/>
</dbReference>
<feature type="domain" description="FAD-binding FR-type" evidence="10">
    <location>
        <begin position="2"/>
        <end position="106"/>
    </location>
</feature>
<keyword evidence="6" id="KW-0560">Oxidoreductase</keyword>
<evidence type="ECO:0000256" key="4">
    <source>
        <dbReference type="ARBA" id="ARBA00022723"/>
    </source>
</evidence>
<dbReference type="PROSITE" id="PS51085">
    <property type="entry name" value="2FE2S_FER_2"/>
    <property type="match status" value="1"/>
</dbReference>
<keyword evidence="4" id="KW-0479">Metal-binding</keyword>
<comment type="cofactor">
    <cofactor evidence="1">
        <name>FAD</name>
        <dbReference type="ChEBI" id="CHEBI:57692"/>
    </cofactor>
</comment>
<dbReference type="Pfam" id="PF00111">
    <property type="entry name" value="Fer2"/>
    <property type="match status" value="1"/>
</dbReference>
<dbReference type="Gene3D" id="2.40.30.10">
    <property type="entry name" value="Translation factors"/>
    <property type="match status" value="1"/>
</dbReference>
<dbReference type="PANTHER" id="PTHR47354">
    <property type="entry name" value="NADH OXIDOREDUCTASE HCR"/>
    <property type="match status" value="1"/>
</dbReference>
<keyword evidence="12" id="KW-1185">Reference proteome</keyword>
<gene>
    <name evidence="11" type="ORF">EG240_08935</name>
</gene>
<evidence type="ECO:0000256" key="3">
    <source>
        <dbReference type="ARBA" id="ARBA00022714"/>
    </source>
</evidence>
<feature type="domain" description="2Fe-2S ferredoxin-type" evidence="9">
    <location>
        <begin position="259"/>
        <end position="349"/>
    </location>
</feature>
<sequence length="349" mass="38719">MSTFNLLTVKEVRKETPSAVSILFEIPETLKDLYTFIAGQYVTVKHIFNGNEIRRSYSISSSPKSGDFRIVVKAIENGAFSTFATTQLKAGDQLEVGTPEGKFVFEPKETKQNNYCGVAAGSGITPIISIAKSVLESESNSSFVLIYGNKSPEETIFHNQIHELQQKYVGRFFVHYTFTQAHPEGSLFGRIDRSTMNFVLKNKHNEKEFKAYYLCGPEDMINLVSDVLKGNNVNEKHIHFELFTPSTDGGKQIESSGIAKITVLVDDEETTFEMSKKEILLDAALKQGIDAPYSCQGGICSSCMCRIVKGSAEMKKNSILSDEEVAEGLILSCQAIVTSDEIYVDFDDV</sequence>
<dbReference type="SUPFAM" id="SSF52343">
    <property type="entry name" value="Ferredoxin reductase-like, C-terminal NADP-linked domain"/>
    <property type="match status" value="1"/>
</dbReference>
<evidence type="ECO:0000313" key="12">
    <source>
        <dbReference type="Proteomes" id="UP000275719"/>
    </source>
</evidence>
<dbReference type="Pfam" id="PF00175">
    <property type="entry name" value="NAD_binding_1"/>
    <property type="match status" value="1"/>
</dbReference>
<proteinExistence type="predicted"/>
<dbReference type="Gene3D" id="3.40.50.80">
    <property type="entry name" value="Nucleotide-binding domain of ferredoxin-NADP reductase (FNR) module"/>
    <property type="match status" value="1"/>
</dbReference>
<dbReference type="InterPro" id="IPR039261">
    <property type="entry name" value="FNR_nucleotide-bd"/>
</dbReference>
<dbReference type="Pfam" id="PF00970">
    <property type="entry name" value="FAD_binding_6"/>
    <property type="match status" value="1"/>
</dbReference>
<dbReference type="InterPro" id="IPR001041">
    <property type="entry name" value="2Fe-2S_ferredoxin-type"/>
</dbReference>
<keyword evidence="8" id="KW-0411">Iron-sulfur</keyword>
<evidence type="ECO:0000313" key="11">
    <source>
        <dbReference type="EMBL" id="RRJ90366.1"/>
    </source>
</evidence>
<dbReference type="OrthoDB" id="9789468at2"/>
<dbReference type="RefSeq" id="WP_125019051.1">
    <property type="nucleotide sequence ID" value="NZ_RQVQ01000017.1"/>
</dbReference>
<dbReference type="PANTHER" id="PTHR47354:SF8">
    <property type="entry name" value="1,2-PHENYLACETYL-COA EPOXIDASE, SUBUNIT E"/>
    <property type="match status" value="1"/>
</dbReference>
<evidence type="ECO:0000259" key="9">
    <source>
        <dbReference type="PROSITE" id="PS51085"/>
    </source>
</evidence>
<dbReference type="InterPro" id="IPR017927">
    <property type="entry name" value="FAD-bd_FR_type"/>
</dbReference>
<dbReference type="GO" id="GO:0046872">
    <property type="term" value="F:metal ion binding"/>
    <property type="evidence" value="ECO:0007669"/>
    <property type="project" value="UniProtKB-KW"/>
</dbReference>
<dbReference type="PROSITE" id="PS51384">
    <property type="entry name" value="FAD_FR"/>
    <property type="match status" value="1"/>
</dbReference>
<keyword evidence="7" id="KW-0408">Iron</keyword>
<keyword evidence="3" id="KW-0001">2Fe-2S</keyword>
<evidence type="ECO:0000256" key="1">
    <source>
        <dbReference type="ARBA" id="ARBA00001974"/>
    </source>
</evidence>
<evidence type="ECO:0000259" key="10">
    <source>
        <dbReference type="PROSITE" id="PS51384"/>
    </source>
</evidence>